<proteinExistence type="predicted"/>
<dbReference type="PANTHER" id="PTHR46972:SF1">
    <property type="entry name" value="FAD DEPENDENT OXIDOREDUCTASE DOMAIN-CONTAINING PROTEIN"/>
    <property type="match status" value="1"/>
</dbReference>
<keyword evidence="3" id="KW-0560">Oxidoreductase</keyword>
<feature type="domain" description="FAD-binding" evidence="5">
    <location>
        <begin position="8"/>
        <end position="172"/>
    </location>
</feature>
<protein>
    <submittedName>
        <fullName evidence="6">Ubiquinone biosynthesis hydroxylase, UbiH/UbiF/VisC/COQ6 family</fullName>
    </submittedName>
</protein>
<name>A0A376E2M0_CHRCU</name>
<dbReference type="AlphaFoldDB" id="A0A376E2M0"/>
<gene>
    <name evidence="6" type="ORF">NCTC13533_03007</name>
</gene>
<accession>A0A376E2M0</accession>
<dbReference type="SUPFAM" id="SSF51905">
    <property type="entry name" value="FAD/NAD(P)-binding domain"/>
    <property type="match status" value="1"/>
</dbReference>
<dbReference type="Gene3D" id="3.50.50.60">
    <property type="entry name" value="FAD/NAD(P)-binding domain"/>
    <property type="match status" value="1"/>
</dbReference>
<dbReference type="InterPro" id="IPR036188">
    <property type="entry name" value="FAD/NAD-bd_sf"/>
</dbReference>
<evidence type="ECO:0000256" key="2">
    <source>
        <dbReference type="ARBA" id="ARBA00022827"/>
    </source>
</evidence>
<evidence type="ECO:0000313" key="7">
    <source>
        <dbReference type="Proteomes" id="UP000255224"/>
    </source>
</evidence>
<organism evidence="6 7">
    <name type="scientific">Chryseobacterium carnipullorum</name>
    <dbReference type="NCBI Taxonomy" id="1124835"/>
    <lineage>
        <taxon>Bacteria</taxon>
        <taxon>Pseudomonadati</taxon>
        <taxon>Bacteroidota</taxon>
        <taxon>Flavobacteriia</taxon>
        <taxon>Flavobacteriales</taxon>
        <taxon>Weeksellaceae</taxon>
        <taxon>Chryseobacterium group</taxon>
        <taxon>Chryseobacterium</taxon>
    </lineage>
</organism>
<keyword evidence="1" id="KW-0285">Flavoprotein</keyword>
<keyword evidence="2" id="KW-0274">FAD</keyword>
<dbReference type="Pfam" id="PF01494">
    <property type="entry name" value="FAD_binding_3"/>
    <property type="match status" value="1"/>
</dbReference>
<dbReference type="Proteomes" id="UP000255224">
    <property type="component" value="Unassembled WGS sequence"/>
</dbReference>
<dbReference type="InterPro" id="IPR002938">
    <property type="entry name" value="FAD-bd"/>
</dbReference>
<evidence type="ECO:0000256" key="1">
    <source>
        <dbReference type="ARBA" id="ARBA00022630"/>
    </source>
</evidence>
<dbReference type="EMBL" id="UFVQ01000003">
    <property type="protein sequence ID" value="STD00848.1"/>
    <property type="molecule type" value="Genomic_DNA"/>
</dbReference>
<reference evidence="6 7" key="1">
    <citation type="submission" date="2018-06" db="EMBL/GenBank/DDBJ databases">
        <authorList>
            <consortium name="Pathogen Informatics"/>
            <person name="Doyle S."/>
        </authorList>
    </citation>
    <scope>NUCLEOTIDE SEQUENCE [LARGE SCALE GENOMIC DNA]</scope>
    <source>
        <strain evidence="6 7">NCTC13533</strain>
    </source>
</reference>
<evidence type="ECO:0000313" key="6">
    <source>
        <dbReference type="EMBL" id="STD00848.1"/>
    </source>
</evidence>
<dbReference type="STRING" id="297244.SAMN05421639_10941"/>
<evidence type="ECO:0000256" key="4">
    <source>
        <dbReference type="ARBA" id="ARBA00023033"/>
    </source>
</evidence>
<evidence type="ECO:0000256" key="3">
    <source>
        <dbReference type="ARBA" id="ARBA00023002"/>
    </source>
</evidence>
<keyword evidence="6" id="KW-0830">Ubiquinone</keyword>
<dbReference type="PRINTS" id="PR00420">
    <property type="entry name" value="RNGMNOXGNASE"/>
</dbReference>
<evidence type="ECO:0000259" key="5">
    <source>
        <dbReference type="Pfam" id="PF01494"/>
    </source>
</evidence>
<dbReference type="PANTHER" id="PTHR46972">
    <property type="entry name" value="MONOOXYGENASE ASQM-RELATED"/>
    <property type="match status" value="1"/>
</dbReference>
<dbReference type="GO" id="GO:0004497">
    <property type="term" value="F:monooxygenase activity"/>
    <property type="evidence" value="ECO:0007669"/>
    <property type="project" value="UniProtKB-KW"/>
</dbReference>
<sequence length="187" mass="20905">MVIDNQSIAIIGGGPGGLTLARLLQIHQADVKVYERDLNPYARVQGSPLDMHEGSGMDALRAADLLDEFKKNYRPGADKILIVNEQAEIVFSDYETKPDKDFGNEDFRPEIDRGPLRNMLLDSLEPETVVWDSHFISMEKQNNGWLLHFKNGSSAYADLVIAADGAHSKIRPYLTDLRPIYSGNFNA</sequence>
<dbReference type="RefSeq" id="WP_228426300.1">
    <property type="nucleotide sequence ID" value="NZ_UFVQ01000003.1"/>
</dbReference>
<keyword evidence="4" id="KW-0503">Monooxygenase</keyword>
<dbReference type="GO" id="GO:0071949">
    <property type="term" value="F:FAD binding"/>
    <property type="evidence" value="ECO:0007669"/>
    <property type="project" value="InterPro"/>
</dbReference>